<dbReference type="RefSeq" id="WP_175372015.1">
    <property type="nucleotide sequence ID" value="NZ_JABWCS010000209.1"/>
</dbReference>
<comment type="caution">
    <text evidence="1">The sequence shown here is derived from an EMBL/GenBank/DDBJ whole genome shotgun (WGS) entry which is preliminary data.</text>
</comment>
<dbReference type="EMBL" id="JABWCS010000209">
    <property type="protein sequence ID" value="NUU61490.1"/>
    <property type="molecule type" value="Genomic_DNA"/>
</dbReference>
<organism evidence="1 2">
    <name type="scientific">Paenibacillus agri</name>
    <dbReference type="NCBI Taxonomy" id="2744309"/>
    <lineage>
        <taxon>Bacteria</taxon>
        <taxon>Bacillati</taxon>
        <taxon>Bacillota</taxon>
        <taxon>Bacilli</taxon>
        <taxon>Bacillales</taxon>
        <taxon>Paenibacillaceae</taxon>
        <taxon>Paenibacillus</taxon>
    </lineage>
</organism>
<accession>A0A850ENZ9</accession>
<evidence type="ECO:0000313" key="1">
    <source>
        <dbReference type="EMBL" id="NUU61490.1"/>
    </source>
</evidence>
<keyword evidence="2" id="KW-1185">Reference proteome</keyword>
<sequence length="51" mass="5469">MQSGSSLNERPESFAAFFAISGQVNLIRQQLKWFTGASKVSRFGTASAVCG</sequence>
<protein>
    <submittedName>
        <fullName evidence="1">Uncharacterized protein</fullName>
    </submittedName>
</protein>
<name>A0A850ENZ9_9BACL</name>
<gene>
    <name evidence="1" type="ORF">HPT30_14200</name>
</gene>
<reference evidence="1" key="1">
    <citation type="submission" date="2020-06" db="EMBL/GenBank/DDBJ databases">
        <title>Paenibacillus sp. nov., isolated from soil.</title>
        <authorList>
            <person name="Seo Y.L."/>
        </authorList>
    </citation>
    <scope>NUCLEOTIDE SEQUENCE [LARGE SCALE GENOMIC DNA]</scope>
    <source>
        <strain evidence="1">JW14</strain>
    </source>
</reference>
<evidence type="ECO:0000313" key="2">
    <source>
        <dbReference type="Proteomes" id="UP000564806"/>
    </source>
</evidence>
<dbReference type="AlphaFoldDB" id="A0A850ENZ9"/>
<proteinExistence type="predicted"/>
<dbReference type="Proteomes" id="UP000564806">
    <property type="component" value="Unassembled WGS sequence"/>
</dbReference>